<keyword evidence="2" id="KW-0813">Transport</keyword>
<dbReference type="PANTHER" id="PTHR43513">
    <property type="entry name" value="DIHYDROOROTATE DEHYDROGENASE B (NAD(+)), ELECTRON TRANSFER SUBUNIT"/>
    <property type="match status" value="1"/>
</dbReference>
<keyword evidence="5 12" id="KW-0479">Metal-binding</keyword>
<comment type="cofactor">
    <cofactor evidence="12">
        <name>[2Fe-2S] cluster</name>
        <dbReference type="ChEBI" id="CHEBI:190135"/>
    </cofactor>
    <text evidence="12">Binds 1 [2Fe-2S] cluster per subunit.</text>
</comment>
<gene>
    <name evidence="14" type="primary">pyrK</name>
    <name evidence="14" type="ORF">RDn1_102</name>
</gene>
<dbReference type="Proteomes" id="UP000282196">
    <property type="component" value="Unassembled WGS sequence"/>
</dbReference>
<keyword evidence="15" id="KW-1185">Reference proteome</keyword>
<dbReference type="Pfam" id="PF10418">
    <property type="entry name" value="DHODB_Fe-S_bind"/>
    <property type="match status" value="1"/>
</dbReference>
<evidence type="ECO:0000256" key="2">
    <source>
        <dbReference type="ARBA" id="ARBA00022448"/>
    </source>
</evidence>
<evidence type="ECO:0000256" key="11">
    <source>
        <dbReference type="PIRSR" id="PIRSR006816-1"/>
    </source>
</evidence>
<dbReference type="AlphaFoldDB" id="A0A388TJG9"/>
<dbReference type="SUPFAM" id="SSF63380">
    <property type="entry name" value="Riboflavin synthase domain-like"/>
    <property type="match status" value="1"/>
</dbReference>
<dbReference type="PROSITE" id="PS51384">
    <property type="entry name" value="FAD_FR"/>
    <property type="match status" value="1"/>
</dbReference>
<organism evidence="14 15">
    <name type="scientific">Candidatus Termititenax dinenymphae</name>
    <dbReference type="NCBI Taxonomy" id="2218523"/>
    <lineage>
        <taxon>Bacteria</taxon>
        <taxon>Bacillati</taxon>
        <taxon>Candidatus Margulisiibacteriota</taxon>
        <taxon>Candidatus Termititenacia</taxon>
        <taxon>Candidatus Termititenacales</taxon>
        <taxon>Candidatus Termititenacaceae</taxon>
        <taxon>Candidatus Termititenax</taxon>
    </lineage>
</organism>
<dbReference type="EMBL" id="BGZP01000002">
    <property type="protein sequence ID" value="GBR77443.1"/>
    <property type="molecule type" value="Genomic_DNA"/>
</dbReference>
<dbReference type="GO" id="GO:0051537">
    <property type="term" value="F:2 iron, 2 sulfur cluster binding"/>
    <property type="evidence" value="ECO:0007669"/>
    <property type="project" value="UniProtKB-KW"/>
</dbReference>
<feature type="domain" description="FAD-binding FR-type" evidence="13">
    <location>
        <begin position="2"/>
        <end position="96"/>
    </location>
</feature>
<dbReference type="CDD" id="cd06218">
    <property type="entry name" value="DHOD_e_trans"/>
    <property type="match status" value="1"/>
</dbReference>
<keyword evidence="9 12" id="KW-0411">Iron-sulfur</keyword>
<evidence type="ECO:0000259" key="13">
    <source>
        <dbReference type="PROSITE" id="PS51384"/>
    </source>
</evidence>
<keyword evidence="8 12" id="KW-0408">Iron</keyword>
<dbReference type="PIRSF" id="PIRSF006816">
    <property type="entry name" value="Cyc3_hyd_g"/>
    <property type="match status" value="1"/>
</dbReference>
<evidence type="ECO:0000256" key="9">
    <source>
        <dbReference type="ARBA" id="ARBA00023014"/>
    </source>
</evidence>
<dbReference type="GO" id="GO:0006221">
    <property type="term" value="P:pyrimidine nucleotide biosynthetic process"/>
    <property type="evidence" value="ECO:0007669"/>
    <property type="project" value="InterPro"/>
</dbReference>
<comment type="cofactor">
    <cofactor evidence="11">
        <name>FAD</name>
        <dbReference type="ChEBI" id="CHEBI:57692"/>
    </cofactor>
    <text evidence="11">Binds 1 FAD per subunit.</text>
</comment>
<evidence type="ECO:0000256" key="10">
    <source>
        <dbReference type="ARBA" id="ARBA00034078"/>
    </source>
</evidence>
<evidence type="ECO:0000256" key="3">
    <source>
        <dbReference type="ARBA" id="ARBA00022630"/>
    </source>
</evidence>
<evidence type="ECO:0000256" key="1">
    <source>
        <dbReference type="ARBA" id="ARBA00006422"/>
    </source>
</evidence>
<comment type="cofactor">
    <cofactor evidence="10">
        <name>[2Fe-2S] cluster</name>
        <dbReference type="ChEBI" id="CHEBI:190135"/>
    </cofactor>
</comment>
<feature type="binding site" evidence="12">
    <location>
        <position position="230"/>
    </location>
    <ligand>
        <name>[2Fe-2S] cluster</name>
        <dbReference type="ChEBI" id="CHEBI:190135"/>
    </ligand>
</feature>
<dbReference type="GO" id="GO:0046872">
    <property type="term" value="F:metal ion binding"/>
    <property type="evidence" value="ECO:0007669"/>
    <property type="project" value="UniProtKB-KW"/>
</dbReference>
<protein>
    <submittedName>
        <fullName evidence="14">Dihydroorotate dehydrogenase electron transfer subunit</fullName>
    </submittedName>
</protein>
<evidence type="ECO:0000256" key="6">
    <source>
        <dbReference type="ARBA" id="ARBA00022827"/>
    </source>
</evidence>
<dbReference type="Gene3D" id="2.10.240.10">
    <property type="entry name" value="Dihydroorotate dehydrogenase, electron transfer subunit"/>
    <property type="match status" value="1"/>
</dbReference>
<evidence type="ECO:0000256" key="7">
    <source>
        <dbReference type="ARBA" id="ARBA00022982"/>
    </source>
</evidence>
<keyword evidence="7" id="KW-0249">Electron transport</keyword>
<dbReference type="InterPro" id="IPR017938">
    <property type="entry name" value="Riboflavin_synthase-like_b-brl"/>
</dbReference>
<keyword evidence="3 11" id="KW-0285">Flavoprotein</keyword>
<evidence type="ECO:0000256" key="5">
    <source>
        <dbReference type="ARBA" id="ARBA00022723"/>
    </source>
</evidence>
<dbReference type="InterPro" id="IPR001433">
    <property type="entry name" value="OxRdtase_FAD/NAD-bd"/>
</dbReference>
<evidence type="ECO:0000313" key="14">
    <source>
        <dbReference type="EMBL" id="GBR77443.1"/>
    </source>
</evidence>
<comment type="caution">
    <text evidence="14">The sequence shown here is derived from an EMBL/GenBank/DDBJ whole genome shotgun (WGS) entry which is preliminary data.</text>
</comment>
<reference evidence="14 15" key="1">
    <citation type="journal article" date="2019" name="ISME J.">
        <title>Genome analyses of uncultured TG2/ZB3 bacteria in 'Margulisbacteria' specifically attached to ectosymbiotic spirochetes of protists in the termite gut.</title>
        <authorList>
            <person name="Utami Y.D."/>
            <person name="Kuwahara H."/>
            <person name="Igai K."/>
            <person name="Murakami T."/>
            <person name="Sugaya K."/>
            <person name="Morikawa T."/>
            <person name="Nagura Y."/>
            <person name="Yuki M."/>
            <person name="Deevong P."/>
            <person name="Inoue T."/>
            <person name="Kihara K."/>
            <person name="Lo N."/>
            <person name="Yamada A."/>
            <person name="Ohkuma M."/>
            <person name="Hongoh Y."/>
        </authorList>
    </citation>
    <scope>NUCLEOTIDE SEQUENCE [LARGE SCALE GENOMIC DNA]</scope>
    <source>
        <strain evidence="14">RsDinE6-01</strain>
    </source>
</reference>
<dbReference type="PANTHER" id="PTHR43513:SF3">
    <property type="entry name" value="DIHYDROOROTATE DEHYDROGENASE B (NAD(+)), ELECTRON TRANSFER SUBUNIT-RELATED"/>
    <property type="match status" value="1"/>
</dbReference>
<feature type="binding site" evidence="11">
    <location>
        <begin position="49"/>
        <end position="52"/>
    </location>
    <ligand>
        <name>FAD</name>
        <dbReference type="ChEBI" id="CHEBI:57692"/>
    </ligand>
</feature>
<keyword evidence="6 11" id="KW-0274">FAD</keyword>
<dbReference type="InterPro" id="IPR012165">
    <property type="entry name" value="Cyt_c3_hydrogenase_gsu"/>
</dbReference>
<dbReference type="InterPro" id="IPR050353">
    <property type="entry name" value="PyrK_electron_transfer"/>
</dbReference>
<proteinExistence type="inferred from homology"/>
<name>A0A388TJG9_9BACT</name>
<dbReference type="InterPro" id="IPR017927">
    <property type="entry name" value="FAD-bd_FR_type"/>
</dbReference>
<evidence type="ECO:0000313" key="15">
    <source>
        <dbReference type="Proteomes" id="UP000282196"/>
    </source>
</evidence>
<dbReference type="InterPro" id="IPR037117">
    <property type="entry name" value="Dihydroorotate_DH_ele_sf"/>
</dbReference>
<accession>A0A388TJG9</accession>
<dbReference type="GO" id="GO:0050660">
    <property type="term" value="F:flavin adenine dinucleotide binding"/>
    <property type="evidence" value="ECO:0007669"/>
    <property type="project" value="InterPro"/>
</dbReference>
<comment type="similarity">
    <text evidence="1">Belongs to the PyrK family.</text>
</comment>
<dbReference type="Gene3D" id="3.40.50.80">
    <property type="entry name" value="Nucleotide-binding domain of ferredoxin-NADP reductase (FNR) module"/>
    <property type="match status" value="1"/>
</dbReference>
<dbReference type="Gene3D" id="2.40.30.10">
    <property type="entry name" value="Translation factors"/>
    <property type="match status" value="1"/>
</dbReference>
<feature type="binding site" evidence="12">
    <location>
        <position position="217"/>
    </location>
    <ligand>
        <name>[2Fe-2S] cluster</name>
        <dbReference type="ChEBI" id="CHEBI:190135"/>
    </ligand>
</feature>
<dbReference type="Pfam" id="PF00175">
    <property type="entry name" value="NAD_binding_1"/>
    <property type="match status" value="1"/>
</dbReference>
<sequence length="243" mass="25824">MKTLYQAVVTKTSWITSSYLLLTLNVGVTVSVQAGQFAALQIPGVYLRRPFSIHDADGTTLSFLIKIVGKGTQKLAELKTGDKISVIYPLGNGFILSDKPAVLAGGGCGIAPLLLLAKQLKNKPTVILGGRTKADIVQLDAFAEYAEVKVTTEDGTLGTKGFVTAELTSLSQDTAVYACGPEPMLRALHKLAKEKKFELQLSLEAMMGCGIGACLGCVTDTKKDGHVCVCTEGPVFKAEELVW</sequence>
<feature type="binding site" evidence="12">
    <location>
        <position position="209"/>
    </location>
    <ligand>
        <name>[2Fe-2S] cluster</name>
        <dbReference type="ChEBI" id="CHEBI:190135"/>
    </ligand>
</feature>
<dbReference type="SUPFAM" id="SSF52343">
    <property type="entry name" value="Ferredoxin reductase-like, C-terminal NADP-linked domain"/>
    <property type="match status" value="1"/>
</dbReference>
<dbReference type="InterPro" id="IPR039261">
    <property type="entry name" value="FNR_nucleotide-bd"/>
</dbReference>
<feature type="binding site" evidence="11">
    <location>
        <begin position="71"/>
        <end position="72"/>
    </location>
    <ligand>
        <name>FAD</name>
        <dbReference type="ChEBI" id="CHEBI:57692"/>
    </ligand>
</feature>
<dbReference type="InterPro" id="IPR019480">
    <property type="entry name" value="Dihydroorotate_DH_Fe-S-bd"/>
</dbReference>
<evidence type="ECO:0000256" key="4">
    <source>
        <dbReference type="ARBA" id="ARBA00022714"/>
    </source>
</evidence>
<dbReference type="GO" id="GO:0016491">
    <property type="term" value="F:oxidoreductase activity"/>
    <property type="evidence" value="ECO:0007669"/>
    <property type="project" value="InterPro"/>
</dbReference>
<feature type="binding site" evidence="12">
    <location>
        <position position="214"/>
    </location>
    <ligand>
        <name>[2Fe-2S] cluster</name>
        <dbReference type="ChEBI" id="CHEBI:190135"/>
    </ligand>
</feature>
<keyword evidence="4 12" id="KW-0001">2Fe-2S</keyword>
<evidence type="ECO:0000256" key="12">
    <source>
        <dbReference type="PIRSR" id="PIRSR006816-2"/>
    </source>
</evidence>
<evidence type="ECO:0000256" key="8">
    <source>
        <dbReference type="ARBA" id="ARBA00023004"/>
    </source>
</evidence>
<dbReference type="PRINTS" id="PR00409">
    <property type="entry name" value="PHDIOXRDTASE"/>
</dbReference>